<feature type="compositionally biased region" description="Basic and acidic residues" evidence="1">
    <location>
        <begin position="10"/>
        <end position="24"/>
    </location>
</feature>
<dbReference type="AlphaFoldDB" id="A0A834CK24"/>
<dbReference type="Proteomes" id="UP000646548">
    <property type="component" value="Unassembled WGS sequence"/>
</dbReference>
<accession>A0A834CK24</accession>
<evidence type="ECO:0000313" key="3">
    <source>
        <dbReference type="Proteomes" id="UP000646548"/>
    </source>
</evidence>
<proteinExistence type="predicted"/>
<evidence type="ECO:0000313" key="2">
    <source>
        <dbReference type="EMBL" id="KAF6730639.1"/>
    </source>
</evidence>
<reference evidence="2" key="1">
    <citation type="journal article" name="BMC Genomics">
        <title>Long-read sequencing and de novo genome assembly of marine medaka (Oryzias melastigma).</title>
        <authorList>
            <person name="Liang P."/>
            <person name="Saqib H.S.A."/>
            <person name="Ni X."/>
            <person name="Shen Y."/>
        </authorList>
    </citation>
    <scope>NUCLEOTIDE SEQUENCE</scope>
    <source>
        <strain evidence="2">Bigg-433</strain>
    </source>
</reference>
<protein>
    <submittedName>
        <fullName evidence="2">Uncharacterized protein</fullName>
    </submittedName>
</protein>
<evidence type="ECO:0000256" key="1">
    <source>
        <dbReference type="SAM" id="MobiDB-lite"/>
    </source>
</evidence>
<organism evidence="2 3">
    <name type="scientific">Oryzias melastigma</name>
    <name type="common">Marine medaka</name>
    <dbReference type="NCBI Taxonomy" id="30732"/>
    <lineage>
        <taxon>Eukaryota</taxon>
        <taxon>Metazoa</taxon>
        <taxon>Chordata</taxon>
        <taxon>Craniata</taxon>
        <taxon>Vertebrata</taxon>
        <taxon>Euteleostomi</taxon>
        <taxon>Actinopterygii</taxon>
        <taxon>Neopterygii</taxon>
        <taxon>Teleostei</taxon>
        <taxon>Neoteleostei</taxon>
        <taxon>Acanthomorphata</taxon>
        <taxon>Ovalentaria</taxon>
        <taxon>Atherinomorphae</taxon>
        <taxon>Beloniformes</taxon>
        <taxon>Adrianichthyidae</taxon>
        <taxon>Oryziinae</taxon>
        <taxon>Oryzias</taxon>
    </lineage>
</organism>
<dbReference type="EMBL" id="WKFB01000233">
    <property type="protein sequence ID" value="KAF6730639.1"/>
    <property type="molecule type" value="Genomic_DNA"/>
</dbReference>
<feature type="region of interest" description="Disordered" evidence="1">
    <location>
        <begin position="1"/>
        <end position="29"/>
    </location>
</feature>
<name>A0A834CK24_ORYME</name>
<sequence length="103" mass="11631">MDESPDEDESSRPAEHPVRQRSAEPRIYGSRSSRRARIFDILRVMSASMTSGDGFPLSLRWEPNAAIGNTGSNGILFERGRILRQDGEPSLRWFVPLIHSFSD</sequence>
<comment type="caution">
    <text evidence="2">The sequence shown here is derived from an EMBL/GenBank/DDBJ whole genome shotgun (WGS) entry which is preliminary data.</text>
</comment>
<gene>
    <name evidence="2" type="ORF">FQA47_024561</name>
</gene>